<accession>A0A7J8QIJ5</accession>
<evidence type="ECO:0000313" key="1">
    <source>
        <dbReference type="EMBL" id="MBA0601387.1"/>
    </source>
</evidence>
<dbReference type="Proteomes" id="UP000593578">
    <property type="component" value="Unassembled WGS sequence"/>
</dbReference>
<dbReference type="EMBL" id="JABEZZ010000012">
    <property type="protein sequence ID" value="MBA0601387.1"/>
    <property type="molecule type" value="Genomic_DNA"/>
</dbReference>
<organism evidence="1 2">
    <name type="scientific">Gossypium raimondii</name>
    <name type="common">Peruvian cotton</name>
    <name type="synonym">Gossypium klotzschianum subsp. raimondii</name>
    <dbReference type="NCBI Taxonomy" id="29730"/>
    <lineage>
        <taxon>Eukaryota</taxon>
        <taxon>Viridiplantae</taxon>
        <taxon>Streptophyta</taxon>
        <taxon>Embryophyta</taxon>
        <taxon>Tracheophyta</taxon>
        <taxon>Spermatophyta</taxon>
        <taxon>Magnoliopsida</taxon>
        <taxon>eudicotyledons</taxon>
        <taxon>Gunneridae</taxon>
        <taxon>Pentapetalae</taxon>
        <taxon>rosids</taxon>
        <taxon>malvids</taxon>
        <taxon>Malvales</taxon>
        <taxon>Malvaceae</taxon>
        <taxon>Malvoideae</taxon>
        <taxon>Gossypium</taxon>
    </lineage>
</organism>
<name>A0A7J8QIJ5_GOSRA</name>
<reference evidence="1 2" key="1">
    <citation type="journal article" date="2019" name="Genome Biol. Evol.">
        <title>Insights into the evolution of the New World diploid cottons (Gossypium, subgenus Houzingenia) based on genome sequencing.</title>
        <authorList>
            <person name="Grover C.E."/>
            <person name="Arick M.A. 2nd"/>
            <person name="Thrash A."/>
            <person name="Conover J.L."/>
            <person name="Sanders W.S."/>
            <person name="Peterson D.G."/>
            <person name="Frelichowski J.E."/>
            <person name="Scheffler J.A."/>
            <person name="Scheffler B.E."/>
            <person name="Wendel J.F."/>
        </authorList>
    </citation>
    <scope>NUCLEOTIDE SEQUENCE [LARGE SCALE GENOMIC DNA]</scope>
    <source>
        <strain evidence="1">8</strain>
        <tissue evidence="1">Leaf</tissue>
    </source>
</reference>
<gene>
    <name evidence="1" type="ORF">Gorai_004567</name>
</gene>
<sequence>METSSSLTSLEDKATKKVHMHCSGAGEDDHLMVVDDDGNRIGFEKFTTSGVSFKDMLLGASRGMGKSMHELYNNDLQLFHGDVTKGIEDDLPSIRFSTRKSILMSIGETIGQVIKLDDNTGNAHRGRFVCIAIFLDLNKSLVFKIKVDGHIQHVEHDQVAEQGNHDTSVLVENGKESDTFGPWMVVNCQNNRIGQKLVFGREERKDKDAKGSHFNILHDFRDGNQINIGDYNPAD</sequence>
<comment type="caution">
    <text evidence="1">The sequence shown here is derived from an EMBL/GenBank/DDBJ whole genome shotgun (WGS) entry which is preliminary data.</text>
</comment>
<dbReference type="AlphaFoldDB" id="A0A7J8QIJ5"/>
<evidence type="ECO:0000313" key="2">
    <source>
        <dbReference type="Proteomes" id="UP000593578"/>
    </source>
</evidence>
<proteinExistence type="predicted"/>
<protein>
    <submittedName>
        <fullName evidence="1">Uncharacterized protein</fullName>
    </submittedName>
</protein>